<proteinExistence type="predicted"/>
<gene>
    <name evidence="1" type="ORF">SAMN04488011_105244</name>
</gene>
<dbReference type="EMBL" id="FOCM01000005">
    <property type="protein sequence ID" value="SEN68305.1"/>
    <property type="molecule type" value="Genomic_DNA"/>
</dbReference>
<keyword evidence="2" id="KW-1185">Reference proteome</keyword>
<protein>
    <submittedName>
        <fullName evidence="1">Uncharacterized protein</fullName>
    </submittedName>
</protein>
<accession>A0A1H8IJ64</accession>
<sequence length="47" mass="5089">MTNTIAILLASLIVTLFVLDRVLGDGAGTLFVARELAGLIGWLAFWR</sequence>
<organism evidence="1 2">
    <name type="scientific">Palleronia pelagia</name>
    <dbReference type="NCBI Taxonomy" id="387096"/>
    <lineage>
        <taxon>Bacteria</taxon>
        <taxon>Pseudomonadati</taxon>
        <taxon>Pseudomonadota</taxon>
        <taxon>Alphaproteobacteria</taxon>
        <taxon>Rhodobacterales</taxon>
        <taxon>Roseobacteraceae</taxon>
        <taxon>Palleronia</taxon>
    </lineage>
</organism>
<name>A0A1H8IJ64_9RHOB</name>
<dbReference type="Proteomes" id="UP000199372">
    <property type="component" value="Unassembled WGS sequence"/>
</dbReference>
<dbReference type="RefSeq" id="WP_073129676.1">
    <property type="nucleotide sequence ID" value="NZ_FOCM01000005.1"/>
</dbReference>
<evidence type="ECO:0000313" key="2">
    <source>
        <dbReference type="Proteomes" id="UP000199372"/>
    </source>
</evidence>
<evidence type="ECO:0000313" key="1">
    <source>
        <dbReference type="EMBL" id="SEN68305.1"/>
    </source>
</evidence>
<dbReference type="AlphaFoldDB" id="A0A1H8IJ64"/>
<reference evidence="2" key="1">
    <citation type="submission" date="2016-10" db="EMBL/GenBank/DDBJ databases">
        <authorList>
            <person name="Varghese N."/>
            <person name="Submissions S."/>
        </authorList>
    </citation>
    <scope>NUCLEOTIDE SEQUENCE [LARGE SCALE GENOMIC DNA]</scope>
    <source>
        <strain evidence="2">DSM 26893</strain>
    </source>
</reference>